<evidence type="ECO:0000313" key="7">
    <source>
        <dbReference type="EMBL" id="SEB74216.1"/>
    </source>
</evidence>
<dbReference type="GO" id="GO:0005737">
    <property type="term" value="C:cytoplasm"/>
    <property type="evidence" value="ECO:0007669"/>
    <property type="project" value="TreeGrafter"/>
</dbReference>
<dbReference type="InterPro" id="IPR023753">
    <property type="entry name" value="FAD/NAD-binding_dom"/>
</dbReference>
<reference evidence="8" key="1">
    <citation type="submission" date="2016-10" db="EMBL/GenBank/DDBJ databases">
        <authorList>
            <person name="Varghese N."/>
            <person name="Submissions S."/>
        </authorList>
    </citation>
    <scope>NUCLEOTIDE SEQUENCE [LARGE SCALE GENOMIC DNA]</scope>
    <source>
        <strain evidence="8">DSM 44498</strain>
    </source>
</reference>
<dbReference type="Gene3D" id="3.30.390.30">
    <property type="match status" value="1"/>
</dbReference>
<keyword evidence="3" id="KW-0274">FAD</keyword>
<dbReference type="RefSeq" id="WP_007300320.1">
    <property type="nucleotide sequence ID" value="NZ_FNSV01000005.1"/>
</dbReference>
<keyword evidence="2" id="KW-0285">Flavoprotein</keyword>
<dbReference type="EMBL" id="FNSV01000005">
    <property type="protein sequence ID" value="SEB74216.1"/>
    <property type="molecule type" value="Genomic_DNA"/>
</dbReference>
<protein>
    <submittedName>
        <fullName evidence="7">3-phenylpropionate/trans-cinnamate dioxygenase ferredoxin reductase subunit</fullName>
    </submittedName>
</protein>
<keyword evidence="7" id="KW-0223">Dioxygenase</keyword>
<evidence type="ECO:0000259" key="6">
    <source>
        <dbReference type="Pfam" id="PF14759"/>
    </source>
</evidence>
<dbReference type="PANTHER" id="PTHR43557">
    <property type="entry name" value="APOPTOSIS-INDUCING FACTOR 1"/>
    <property type="match status" value="1"/>
</dbReference>
<evidence type="ECO:0000256" key="2">
    <source>
        <dbReference type="ARBA" id="ARBA00022630"/>
    </source>
</evidence>
<dbReference type="InterPro" id="IPR016156">
    <property type="entry name" value="FAD/NAD-linked_Rdtase_dimer_sf"/>
</dbReference>
<evidence type="ECO:0000256" key="4">
    <source>
        <dbReference type="ARBA" id="ARBA00023002"/>
    </source>
</evidence>
<evidence type="ECO:0000313" key="8">
    <source>
        <dbReference type="Proteomes" id="UP000183561"/>
    </source>
</evidence>
<proteinExistence type="predicted"/>
<feature type="domain" description="Reductase C-terminal" evidence="6">
    <location>
        <begin position="324"/>
        <end position="409"/>
    </location>
</feature>
<evidence type="ECO:0000256" key="3">
    <source>
        <dbReference type="ARBA" id="ARBA00022827"/>
    </source>
</evidence>
<dbReference type="Proteomes" id="UP000183561">
    <property type="component" value="Unassembled WGS sequence"/>
</dbReference>
<dbReference type="PANTHER" id="PTHR43557:SF2">
    <property type="entry name" value="RIESKE DOMAIN-CONTAINING PROTEIN-RELATED"/>
    <property type="match status" value="1"/>
</dbReference>
<dbReference type="InterPro" id="IPR050446">
    <property type="entry name" value="FAD-oxidoreductase/Apoptosis"/>
</dbReference>
<dbReference type="InterPro" id="IPR036188">
    <property type="entry name" value="FAD/NAD-bd_sf"/>
</dbReference>
<dbReference type="SUPFAM" id="SSF51905">
    <property type="entry name" value="FAD/NAD(P)-binding domain"/>
    <property type="match status" value="1"/>
</dbReference>
<dbReference type="GO" id="GO:0051213">
    <property type="term" value="F:dioxygenase activity"/>
    <property type="evidence" value="ECO:0007669"/>
    <property type="project" value="UniProtKB-KW"/>
</dbReference>
<dbReference type="Pfam" id="PF07992">
    <property type="entry name" value="Pyr_redox_2"/>
    <property type="match status" value="1"/>
</dbReference>
<gene>
    <name evidence="7" type="ORF">SAMN04490239_1468</name>
</gene>
<evidence type="ECO:0000256" key="1">
    <source>
        <dbReference type="ARBA" id="ARBA00001974"/>
    </source>
</evidence>
<dbReference type="PRINTS" id="PR00411">
    <property type="entry name" value="PNDRDTASEI"/>
</dbReference>
<keyword evidence="4" id="KW-0560">Oxidoreductase</keyword>
<dbReference type="SUPFAM" id="SSF55424">
    <property type="entry name" value="FAD/NAD-linked reductases, dimerisation (C-terminal) domain"/>
    <property type="match status" value="1"/>
</dbReference>
<dbReference type="PRINTS" id="PR00368">
    <property type="entry name" value="FADPNR"/>
</dbReference>
<dbReference type="Pfam" id="PF14759">
    <property type="entry name" value="Reductase_C"/>
    <property type="match status" value="1"/>
</dbReference>
<keyword evidence="8" id="KW-1185">Reference proteome</keyword>
<name>A0A1H4LU77_9NOCA</name>
<dbReference type="Gene3D" id="3.50.50.60">
    <property type="entry name" value="FAD/NAD(P)-binding domain"/>
    <property type="match status" value="2"/>
</dbReference>
<accession>A0A1H4LU77</accession>
<dbReference type="InterPro" id="IPR028202">
    <property type="entry name" value="Reductase_C"/>
</dbReference>
<evidence type="ECO:0000259" key="5">
    <source>
        <dbReference type="Pfam" id="PF07992"/>
    </source>
</evidence>
<sequence>MATAEQTFVIVGAGLAGAKAAEALRTGGFDGRIVLIGDETDRPYDRPPLSKAYLQGTTAREKIYIHPAGWYTDHDIELRVGTPVTALDRTEHEVVIDGVERLGYDKLLLTTGSSPRRLQVPGADLDGVHYLRRVTDCETMKAAFAAADRVAIVGAGWIGLETAAAARAAGCAVTVVGRSKLPLLAVLGAEVAETYAALHRDHGVELRLNSGVREIVGKDNRATGIRLTDGTVVEADAIVVGVGIVPNTALAETAGLAVDNGIVVDEHLATTDPDVFAAGDVANTFYPLLGTHLRLEHWSAALNQGPVAAENMIGRVTAYDQVPYFFSDQYDSGMEYSGYVPHGSYDSVVFRGDVAAGEFIAFWMRDGRVLAGMNVNTWGVTDAIEALVRSGERVDPAKLADPDELLRYLADRVPGGAR</sequence>
<dbReference type="GO" id="GO:0016651">
    <property type="term" value="F:oxidoreductase activity, acting on NAD(P)H"/>
    <property type="evidence" value="ECO:0007669"/>
    <property type="project" value="TreeGrafter"/>
</dbReference>
<comment type="cofactor">
    <cofactor evidence="1">
        <name>FAD</name>
        <dbReference type="ChEBI" id="CHEBI:57692"/>
    </cofactor>
</comment>
<dbReference type="OrthoDB" id="4213189at2"/>
<feature type="domain" description="FAD/NAD(P)-binding" evidence="5">
    <location>
        <begin position="8"/>
        <end position="305"/>
    </location>
</feature>
<organism evidence="7 8">
    <name type="scientific">Rhodococcus koreensis</name>
    <dbReference type="NCBI Taxonomy" id="99653"/>
    <lineage>
        <taxon>Bacteria</taxon>
        <taxon>Bacillati</taxon>
        <taxon>Actinomycetota</taxon>
        <taxon>Actinomycetes</taxon>
        <taxon>Mycobacteriales</taxon>
        <taxon>Nocardiaceae</taxon>
        <taxon>Rhodococcus</taxon>
    </lineage>
</organism>
<dbReference type="AlphaFoldDB" id="A0A1H4LU77"/>